<accession>A0ABV9I1A7</accession>
<keyword evidence="2" id="KW-1185">Reference proteome</keyword>
<dbReference type="Proteomes" id="UP001596043">
    <property type="component" value="Unassembled WGS sequence"/>
</dbReference>
<reference evidence="2" key="1">
    <citation type="journal article" date="2019" name="Int. J. Syst. Evol. Microbiol.">
        <title>The Global Catalogue of Microorganisms (GCM) 10K type strain sequencing project: providing services to taxonomists for standard genome sequencing and annotation.</title>
        <authorList>
            <consortium name="The Broad Institute Genomics Platform"/>
            <consortium name="The Broad Institute Genome Sequencing Center for Infectious Disease"/>
            <person name="Wu L."/>
            <person name="Ma J."/>
        </authorList>
    </citation>
    <scope>NUCLEOTIDE SEQUENCE [LARGE SCALE GENOMIC DNA]</scope>
    <source>
        <strain evidence="2">YJ-61-S</strain>
    </source>
</reference>
<comment type="caution">
    <text evidence="1">The sequence shown here is derived from an EMBL/GenBank/DDBJ whole genome shotgun (WGS) entry which is preliminary data.</text>
</comment>
<evidence type="ECO:0000313" key="2">
    <source>
        <dbReference type="Proteomes" id="UP001596043"/>
    </source>
</evidence>
<gene>
    <name evidence="1" type="ORF">ACFO3O_18850</name>
</gene>
<sequence length="728" mass="81681">MEEMPETSAQMQGLTTSQEGVGRVAKLQPVSHFYIQGGNQAGDFTQVANQSFGPVDENQFRTTATVSFSGSKDIYALCMGTVFLQPQTGDTSKINLVLKPFKQPVNGLNIKYIVYRGLEKSDFVTTDGKVAGSETSGTGFVKYVWAQYNKFYNAENGETAPEFKASFLGYPHTTEEVQLQEGTHLMGQYFFKIASVDETTSEEDPATAYDLPIIPRGMHLGTAAGNIGVDIVLNDGDYIIENDTLPFQLDLTYARASFFSIDISNEADAFMKKRLKEVATKFIDIAAFYGLHANGTGKLYVDEVETPLTTKEEIALRLQNFHTKNNFYLYIQANRQRSYNFYGNYTHSAENDNTIKIGTNEDNLSETSFGTSDWPIHIINQAQDPATENNTVTFQLTTDNYDGAALFVQVGELASPHEENFVRNTNLLQELSTDPTVEVDTNYTKALQLTTPSIGADTIAGFSQCIYEGKQLTAVDAINSEEEYILKDIDDVFGLLDAKNVFIGDDQQLPKIVDETLQIINFPNNSESNDIGAIRYQKIEDKIQINESEILERVTYETLVFNIKTTNNSYSTGSSSHIDTTSTDTHRFSNHDNNFYQLALPYYLKPQLFTDGNQTITGLFLEIIDGGMPSKKILGISKDENNRLKQVITDNDLSQCKIIFKKNDDFYENEIKKYNLHIIAEGTSSSNQIFNPLEDIVVYSIDNFVFVSAEYSKYKIFETNELRIDFTL</sequence>
<proteinExistence type="predicted"/>
<dbReference type="RefSeq" id="WP_379981729.1">
    <property type="nucleotide sequence ID" value="NZ_JBHSFV010000013.1"/>
</dbReference>
<protein>
    <submittedName>
        <fullName evidence="1">Uncharacterized protein</fullName>
    </submittedName>
</protein>
<evidence type="ECO:0000313" key="1">
    <source>
        <dbReference type="EMBL" id="MFC4635978.1"/>
    </source>
</evidence>
<dbReference type="EMBL" id="JBHSFV010000013">
    <property type="protein sequence ID" value="MFC4635978.1"/>
    <property type="molecule type" value="Genomic_DNA"/>
</dbReference>
<organism evidence="1 2">
    <name type="scientific">Dokdonia ponticola</name>
    <dbReference type="NCBI Taxonomy" id="2041041"/>
    <lineage>
        <taxon>Bacteria</taxon>
        <taxon>Pseudomonadati</taxon>
        <taxon>Bacteroidota</taxon>
        <taxon>Flavobacteriia</taxon>
        <taxon>Flavobacteriales</taxon>
        <taxon>Flavobacteriaceae</taxon>
        <taxon>Dokdonia</taxon>
    </lineage>
</organism>
<name>A0ABV9I1A7_9FLAO</name>